<evidence type="ECO:0000259" key="3">
    <source>
        <dbReference type="PROSITE" id="PS50943"/>
    </source>
</evidence>
<dbReference type="PROSITE" id="PS50943">
    <property type="entry name" value="HTH_CROC1"/>
    <property type="match status" value="1"/>
</dbReference>
<dbReference type="GO" id="GO:0003677">
    <property type="term" value="F:DNA binding"/>
    <property type="evidence" value="ECO:0007669"/>
    <property type="project" value="UniProtKB-KW"/>
</dbReference>
<accession>A0A0H5PZA2</accession>
<feature type="transmembrane region" description="Helical" evidence="2">
    <location>
        <begin position="94"/>
        <end position="119"/>
    </location>
</feature>
<dbReference type="SUPFAM" id="SSF47413">
    <property type="entry name" value="lambda repressor-like DNA-binding domains"/>
    <property type="match status" value="1"/>
</dbReference>
<dbReference type="Pfam" id="PF01381">
    <property type="entry name" value="HTH_3"/>
    <property type="match status" value="1"/>
</dbReference>
<keyword evidence="2" id="KW-1133">Transmembrane helix</keyword>
<reference evidence="4" key="2">
    <citation type="submission" date="2015-07" db="EMBL/GenBank/DDBJ databases">
        <title>Plasmids, circular viruses and viroids from rat gut.</title>
        <authorList>
            <person name="Jorgensen T.J."/>
            <person name="Hansen M.A."/>
            <person name="Xu Z."/>
            <person name="Tabak M.A."/>
            <person name="Sorensen S.J."/>
            <person name="Hansen L.H."/>
        </authorList>
    </citation>
    <scope>NUCLEOTIDE SEQUENCE</scope>
    <source>
        <plasmid evidence="4">pRGRH0268</plasmid>
    </source>
</reference>
<keyword evidence="4" id="KW-0614">Plasmid</keyword>
<proteinExistence type="predicted"/>
<dbReference type="AlphaFoldDB" id="A0A0H5PZA2"/>
<protein>
    <recommendedName>
        <fullName evidence="3">HTH cro/C1-type domain-containing protein</fullName>
    </recommendedName>
</protein>
<keyword evidence="2" id="KW-0472">Membrane</keyword>
<evidence type="ECO:0000256" key="2">
    <source>
        <dbReference type="SAM" id="Phobius"/>
    </source>
</evidence>
<keyword evidence="1" id="KW-0238">DNA-binding</keyword>
<organism evidence="4">
    <name type="scientific">uncultured prokaryote</name>
    <dbReference type="NCBI Taxonomy" id="198431"/>
    <lineage>
        <taxon>unclassified sequences</taxon>
        <taxon>environmental samples</taxon>
    </lineage>
</organism>
<sequence length="150" mass="16886">MEAQIKMSLAEKLVYLRKQKGLTQMELAEKLNVSRQAISRWEVGAAIPSTDNLMVLSVLYGVPIDYLLNNDAEDCCISSKEDQVGHEEKNRKKYVFLSVIIAAITIILILVFSCIISNFGKKQITQIDNLDGLTVVDEDDFATYTFSFDN</sequence>
<feature type="domain" description="HTH cro/C1-type" evidence="3">
    <location>
        <begin position="13"/>
        <end position="67"/>
    </location>
</feature>
<dbReference type="CDD" id="cd00093">
    <property type="entry name" value="HTH_XRE"/>
    <property type="match status" value="1"/>
</dbReference>
<dbReference type="SMART" id="SM00530">
    <property type="entry name" value="HTH_XRE"/>
    <property type="match status" value="1"/>
</dbReference>
<name>A0A0H5PZA2_9ZZZZ</name>
<dbReference type="InterPro" id="IPR010982">
    <property type="entry name" value="Lambda_DNA-bd_dom_sf"/>
</dbReference>
<keyword evidence="2" id="KW-0812">Transmembrane</keyword>
<dbReference type="PANTHER" id="PTHR46558:SF13">
    <property type="entry name" value="HTH-TYPE TRANSCRIPTIONAL REGULATOR IMMR"/>
    <property type="match status" value="1"/>
</dbReference>
<dbReference type="InterPro" id="IPR001387">
    <property type="entry name" value="Cro/C1-type_HTH"/>
</dbReference>
<geneLocation type="plasmid" evidence="4">
    <name>pRGRH0268</name>
</geneLocation>
<dbReference type="Gene3D" id="1.10.260.40">
    <property type="entry name" value="lambda repressor-like DNA-binding domains"/>
    <property type="match status" value="1"/>
</dbReference>
<dbReference type="PANTHER" id="PTHR46558">
    <property type="entry name" value="TRACRIPTIONAL REGULATORY PROTEIN-RELATED-RELATED"/>
    <property type="match status" value="1"/>
</dbReference>
<dbReference type="EMBL" id="LN852940">
    <property type="protein sequence ID" value="CRY94510.1"/>
    <property type="molecule type" value="Genomic_DNA"/>
</dbReference>
<reference evidence="4" key="1">
    <citation type="submission" date="2015-06" db="EMBL/GenBank/DDBJ databases">
        <authorList>
            <person name="Joergensen T."/>
        </authorList>
    </citation>
    <scope>NUCLEOTIDE SEQUENCE</scope>
    <source>
        <plasmid evidence="4">pRGRH0268</plasmid>
    </source>
</reference>
<evidence type="ECO:0000313" key="4">
    <source>
        <dbReference type="EMBL" id="CRY94510.1"/>
    </source>
</evidence>
<evidence type="ECO:0000256" key="1">
    <source>
        <dbReference type="ARBA" id="ARBA00023125"/>
    </source>
</evidence>